<evidence type="ECO:0000313" key="3">
    <source>
        <dbReference type="EnsemblPlants" id="OB03G48900.1"/>
    </source>
</evidence>
<evidence type="ECO:0000256" key="1">
    <source>
        <dbReference type="SAM" id="MobiDB-lite"/>
    </source>
</evidence>
<sequence length="104" mass="11288">MVHVRRQQQAVVVMLCCWALLATAARGNCRDECIAGCRGGAVICYLSCNLLPLLQQRLPRRSRHLHHEHGGATGESARPSITFTGSSITLGLHAQGSQARQSLK</sequence>
<protein>
    <recommendedName>
        <fullName evidence="5">Secreted protein</fullName>
    </recommendedName>
</protein>
<evidence type="ECO:0008006" key="5">
    <source>
        <dbReference type="Google" id="ProtNLM"/>
    </source>
</evidence>
<accession>J3LV14</accession>
<feature type="chain" id="PRO_5005685630" description="Secreted protein" evidence="2">
    <location>
        <begin position="25"/>
        <end position="104"/>
    </location>
</feature>
<name>J3LV14_ORYBR</name>
<keyword evidence="4" id="KW-1185">Reference proteome</keyword>
<feature type="region of interest" description="Disordered" evidence="1">
    <location>
        <begin position="62"/>
        <end position="82"/>
    </location>
</feature>
<organism evidence="3">
    <name type="scientific">Oryza brachyantha</name>
    <name type="common">malo sina</name>
    <dbReference type="NCBI Taxonomy" id="4533"/>
    <lineage>
        <taxon>Eukaryota</taxon>
        <taxon>Viridiplantae</taxon>
        <taxon>Streptophyta</taxon>
        <taxon>Embryophyta</taxon>
        <taxon>Tracheophyta</taxon>
        <taxon>Spermatophyta</taxon>
        <taxon>Magnoliopsida</taxon>
        <taxon>Liliopsida</taxon>
        <taxon>Poales</taxon>
        <taxon>Poaceae</taxon>
        <taxon>BOP clade</taxon>
        <taxon>Oryzoideae</taxon>
        <taxon>Oryzeae</taxon>
        <taxon>Oryzinae</taxon>
        <taxon>Oryza</taxon>
    </lineage>
</organism>
<dbReference type="Gramene" id="OB03G48900.1">
    <property type="protein sequence ID" value="OB03G48900.1"/>
    <property type="gene ID" value="OB03G48900"/>
</dbReference>
<reference evidence="3" key="1">
    <citation type="journal article" date="2013" name="Nat. Commun.">
        <title>Whole-genome sequencing of Oryza brachyantha reveals mechanisms underlying Oryza genome evolution.</title>
        <authorList>
            <person name="Chen J."/>
            <person name="Huang Q."/>
            <person name="Gao D."/>
            <person name="Wang J."/>
            <person name="Lang Y."/>
            <person name="Liu T."/>
            <person name="Li B."/>
            <person name="Bai Z."/>
            <person name="Luis Goicoechea J."/>
            <person name="Liang C."/>
            <person name="Chen C."/>
            <person name="Zhang W."/>
            <person name="Sun S."/>
            <person name="Liao Y."/>
            <person name="Zhang X."/>
            <person name="Yang L."/>
            <person name="Song C."/>
            <person name="Wang M."/>
            <person name="Shi J."/>
            <person name="Liu G."/>
            <person name="Liu J."/>
            <person name="Zhou H."/>
            <person name="Zhou W."/>
            <person name="Yu Q."/>
            <person name="An N."/>
            <person name="Chen Y."/>
            <person name="Cai Q."/>
            <person name="Wang B."/>
            <person name="Liu B."/>
            <person name="Min J."/>
            <person name="Huang Y."/>
            <person name="Wu H."/>
            <person name="Li Z."/>
            <person name="Zhang Y."/>
            <person name="Yin Y."/>
            <person name="Song W."/>
            <person name="Jiang J."/>
            <person name="Jackson S.A."/>
            <person name="Wing R.A."/>
            <person name="Wang J."/>
            <person name="Chen M."/>
        </authorList>
    </citation>
    <scope>NUCLEOTIDE SEQUENCE [LARGE SCALE GENOMIC DNA]</scope>
    <source>
        <strain evidence="3">cv. IRGC 101232</strain>
    </source>
</reference>
<reference evidence="3" key="2">
    <citation type="submission" date="2013-04" db="UniProtKB">
        <authorList>
            <consortium name="EnsemblPlants"/>
        </authorList>
    </citation>
    <scope>IDENTIFICATION</scope>
</reference>
<dbReference type="AlphaFoldDB" id="J3LV14"/>
<dbReference type="HOGENOM" id="CLU_2254290_0_0_1"/>
<dbReference type="Proteomes" id="UP000006038">
    <property type="component" value="Chromosome 3"/>
</dbReference>
<evidence type="ECO:0000256" key="2">
    <source>
        <dbReference type="SAM" id="SignalP"/>
    </source>
</evidence>
<dbReference type="EnsemblPlants" id="OB03G48900.1">
    <property type="protein sequence ID" value="OB03G48900.1"/>
    <property type="gene ID" value="OB03G48900"/>
</dbReference>
<feature type="signal peptide" evidence="2">
    <location>
        <begin position="1"/>
        <end position="24"/>
    </location>
</feature>
<keyword evidence="2" id="KW-0732">Signal</keyword>
<proteinExistence type="predicted"/>
<evidence type="ECO:0000313" key="4">
    <source>
        <dbReference type="Proteomes" id="UP000006038"/>
    </source>
</evidence>